<name>A0A3P7LX58_DIBLA</name>
<dbReference type="InterPro" id="IPR036770">
    <property type="entry name" value="Ankyrin_rpt-contain_sf"/>
</dbReference>
<dbReference type="InterPro" id="IPR002110">
    <property type="entry name" value="Ankyrin_rpt"/>
</dbReference>
<dbReference type="GO" id="GO:0004857">
    <property type="term" value="F:enzyme inhibitor activity"/>
    <property type="evidence" value="ECO:0007669"/>
    <property type="project" value="TreeGrafter"/>
</dbReference>
<dbReference type="PROSITE" id="PS50297">
    <property type="entry name" value="ANK_REP_REGION"/>
    <property type="match status" value="1"/>
</dbReference>
<protein>
    <submittedName>
        <fullName evidence="3">Uncharacterized protein</fullName>
    </submittedName>
</protein>
<evidence type="ECO:0000256" key="1">
    <source>
        <dbReference type="ARBA" id="ARBA00022737"/>
    </source>
</evidence>
<dbReference type="InterPro" id="IPR051226">
    <property type="entry name" value="PP1_Regulatory_Subunit"/>
</dbReference>
<dbReference type="GO" id="GO:0005737">
    <property type="term" value="C:cytoplasm"/>
    <property type="evidence" value="ECO:0007669"/>
    <property type="project" value="TreeGrafter"/>
</dbReference>
<dbReference type="Proteomes" id="UP000281553">
    <property type="component" value="Unassembled WGS sequence"/>
</dbReference>
<evidence type="ECO:0000313" key="3">
    <source>
        <dbReference type="EMBL" id="VDN17910.1"/>
    </source>
</evidence>
<dbReference type="AlphaFoldDB" id="A0A3P7LX58"/>
<reference evidence="3 4" key="1">
    <citation type="submission" date="2018-11" db="EMBL/GenBank/DDBJ databases">
        <authorList>
            <consortium name="Pathogen Informatics"/>
        </authorList>
    </citation>
    <scope>NUCLEOTIDE SEQUENCE [LARGE SCALE GENOMIC DNA]</scope>
</reference>
<dbReference type="PROSITE" id="PS50088">
    <property type="entry name" value="ANK_REPEAT"/>
    <property type="match status" value="1"/>
</dbReference>
<keyword evidence="1" id="KW-0677">Repeat</keyword>
<sequence>MFVDPIGITQEDIDEKRRVPEREMMSAMETLIKSGGDLNQLGEQGAAPLHIAAACGYLDVACFLLQHGASLDLQDRDGWAAIHIAACWGQVSLADRIYSSCICFASHSGFGSCHCVVPIKCEFCLARGP</sequence>
<evidence type="ECO:0000313" key="4">
    <source>
        <dbReference type="Proteomes" id="UP000281553"/>
    </source>
</evidence>
<accession>A0A3P7LX58</accession>
<feature type="repeat" description="ANK" evidence="2">
    <location>
        <begin position="44"/>
        <end position="76"/>
    </location>
</feature>
<dbReference type="SMART" id="SM00248">
    <property type="entry name" value="ANK"/>
    <property type="match status" value="2"/>
</dbReference>
<gene>
    <name evidence="3" type="ORF">DILT_LOCUS13045</name>
</gene>
<dbReference type="Pfam" id="PF12796">
    <property type="entry name" value="Ank_2"/>
    <property type="match status" value="1"/>
</dbReference>
<dbReference type="OrthoDB" id="19014at2759"/>
<evidence type="ECO:0000256" key="2">
    <source>
        <dbReference type="PROSITE-ProRule" id="PRU00023"/>
    </source>
</evidence>
<dbReference type="PANTHER" id="PTHR24179">
    <property type="entry name" value="PROTEIN PHOSPHATASE 1 REGULATORY SUBUNIT 12"/>
    <property type="match status" value="1"/>
</dbReference>
<dbReference type="PANTHER" id="PTHR24179:SF29">
    <property type="entry name" value="LD46604P"/>
    <property type="match status" value="1"/>
</dbReference>
<dbReference type="EMBL" id="UYRU01068652">
    <property type="protein sequence ID" value="VDN17910.1"/>
    <property type="molecule type" value="Genomic_DNA"/>
</dbReference>
<organism evidence="3 4">
    <name type="scientific">Dibothriocephalus latus</name>
    <name type="common">Fish tapeworm</name>
    <name type="synonym">Diphyllobothrium latum</name>
    <dbReference type="NCBI Taxonomy" id="60516"/>
    <lineage>
        <taxon>Eukaryota</taxon>
        <taxon>Metazoa</taxon>
        <taxon>Spiralia</taxon>
        <taxon>Lophotrochozoa</taxon>
        <taxon>Platyhelminthes</taxon>
        <taxon>Cestoda</taxon>
        <taxon>Eucestoda</taxon>
        <taxon>Diphyllobothriidea</taxon>
        <taxon>Diphyllobothriidae</taxon>
        <taxon>Dibothriocephalus</taxon>
    </lineage>
</organism>
<proteinExistence type="predicted"/>
<dbReference type="GO" id="GO:0017020">
    <property type="term" value="F:myosin phosphatase regulator activity"/>
    <property type="evidence" value="ECO:0007669"/>
    <property type="project" value="TreeGrafter"/>
</dbReference>
<dbReference type="Gene3D" id="1.25.40.20">
    <property type="entry name" value="Ankyrin repeat-containing domain"/>
    <property type="match status" value="1"/>
</dbReference>
<keyword evidence="2" id="KW-0040">ANK repeat</keyword>
<dbReference type="SUPFAM" id="SSF48403">
    <property type="entry name" value="Ankyrin repeat"/>
    <property type="match status" value="1"/>
</dbReference>
<keyword evidence="4" id="KW-1185">Reference proteome</keyword>